<evidence type="ECO:0000313" key="8">
    <source>
        <dbReference type="Proteomes" id="UP001162131"/>
    </source>
</evidence>
<comment type="caution">
    <text evidence="7">The sequence shown here is derived from an EMBL/GenBank/DDBJ whole genome shotgun (WGS) entry which is preliminary data.</text>
</comment>
<dbReference type="InterPro" id="IPR013087">
    <property type="entry name" value="Znf_C2H2_type"/>
</dbReference>
<keyword evidence="4" id="KW-0862">Zinc</keyword>
<dbReference type="PANTHER" id="PTHR23235:SF178">
    <property type="entry name" value="C2H2-TYPE DOMAIN-CONTAINING PROTEIN-RELATED"/>
    <property type="match status" value="1"/>
</dbReference>
<reference evidence="7" key="1">
    <citation type="submission" date="2021-09" db="EMBL/GenBank/DDBJ databases">
        <authorList>
            <consortium name="AG Swart"/>
            <person name="Singh M."/>
            <person name="Singh A."/>
            <person name="Seah K."/>
            <person name="Emmerich C."/>
        </authorList>
    </citation>
    <scope>NUCLEOTIDE SEQUENCE</scope>
    <source>
        <strain evidence="7">ATCC30299</strain>
    </source>
</reference>
<evidence type="ECO:0000256" key="4">
    <source>
        <dbReference type="ARBA" id="ARBA00022833"/>
    </source>
</evidence>
<dbReference type="GO" id="GO:0008270">
    <property type="term" value="F:zinc ion binding"/>
    <property type="evidence" value="ECO:0007669"/>
    <property type="project" value="UniProtKB-KW"/>
</dbReference>
<name>A0AAU9ILZ8_9CILI</name>
<accession>A0AAU9ILZ8</accession>
<dbReference type="GO" id="GO:0000981">
    <property type="term" value="F:DNA-binding transcription factor activity, RNA polymerase II-specific"/>
    <property type="evidence" value="ECO:0007669"/>
    <property type="project" value="TreeGrafter"/>
</dbReference>
<evidence type="ECO:0000256" key="2">
    <source>
        <dbReference type="ARBA" id="ARBA00022737"/>
    </source>
</evidence>
<feature type="domain" description="C2H2-type" evidence="6">
    <location>
        <begin position="82"/>
        <end position="109"/>
    </location>
</feature>
<dbReference type="SUPFAM" id="SSF57667">
    <property type="entry name" value="beta-beta-alpha zinc fingers"/>
    <property type="match status" value="2"/>
</dbReference>
<proteinExistence type="predicted"/>
<dbReference type="AlphaFoldDB" id="A0AAU9ILZ8"/>
<dbReference type="Gene3D" id="3.30.160.60">
    <property type="entry name" value="Classic Zinc Finger"/>
    <property type="match status" value="2"/>
</dbReference>
<keyword evidence="2" id="KW-0677">Repeat</keyword>
<gene>
    <name evidence="7" type="ORF">BSTOLATCC_MIC11786</name>
</gene>
<dbReference type="GO" id="GO:0000978">
    <property type="term" value="F:RNA polymerase II cis-regulatory region sequence-specific DNA binding"/>
    <property type="evidence" value="ECO:0007669"/>
    <property type="project" value="TreeGrafter"/>
</dbReference>
<dbReference type="Proteomes" id="UP001162131">
    <property type="component" value="Unassembled WGS sequence"/>
</dbReference>
<dbReference type="PROSITE" id="PS00028">
    <property type="entry name" value="ZINC_FINGER_C2H2_1"/>
    <property type="match status" value="3"/>
</dbReference>
<organism evidence="7 8">
    <name type="scientific">Blepharisma stoltei</name>
    <dbReference type="NCBI Taxonomy" id="1481888"/>
    <lineage>
        <taxon>Eukaryota</taxon>
        <taxon>Sar</taxon>
        <taxon>Alveolata</taxon>
        <taxon>Ciliophora</taxon>
        <taxon>Postciliodesmatophora</taxon>
        <taxon>Heterotrichea</taxon>
        <taxon>Heterotrichida</taxon>
        <taxon>Blepharismidae</taxon>
        <taxon>Blepharisma</taxon>
    </lineage>
</organism>
<keyword evidence="8" id="KW-1185">Reference proteome</keyword>
<evidence type="ECO:0000259" key="6">
    <source>
        <dbReference type="PROSITE" id="PS50157"/>
    </source>
</evidence>
<evidence type="ECO:0000256" key="5">
    <source>
        <dbReference type="PROSITE-ProRule" id="PRU00042"/>
    </source>
</evidence>
<evidence type="ECO:0000313" key="7">
    <source>
        <dbReference type="EMBL" id="CAG9314791.1"/>
    </source>
</evidence>
<dbReference type="PANTHER" id="PTHR23235">
    <property type="entry name" value="KRUEPPEL-LIKE TRANSCRIPTION FACTOR"/>
    <property type="match status" value="1"/>
</dbReference>
<evidence type="ECO:0000256" key="3">
    <source>
        <dbReference type="ARBA" id="ARBA00022771"/>
    </source>
</evidence>
<keyword evidence="1" id="KW-0479">Metal-binding</keyword>
<protein>
    <recommendedName>
        <fullName evidence="6">C2H2-type domain-containing protein</fullName>
    </recommendedName>
</protein>
<dbReference type="EMBL" id="CAJZBQ010000012">
    <property type="protein sequence ID" value="CAG9314791.1"/>
    <property type="molecule type" value="Genomic_DNA"/>
</dbReference>
<feature type="domain" description="C2H2-type" evidence="6">
    <location>
        <begin position="23"/>
        <end position="53"/>
    </location>
</feature>
<dbReference type="FunFam" id="3.30.160.60:FF:000759">
    <property type="entry name" value="zinc finger protein 16"/>
    <property type="match status" value="1"/>
</dbReference>
<evidence type="ECO:0000256" key="1">
    <source>
        <dbReference type="ARBA" id="ARBA00022723"/>
    </source>
</evidence>
<keyword evidence="3 5" id="KW-0863">Zinc-finger</keyword>
<dbReference type="Pfam" id="PF00096">
    <property type="entry name" value="zf-C2H2"/>
    <property type="match status" value="2"/>
</dbReference>
<dbReference type="PROSITE" id="PS50157">
    <property type="entry name" value="ZINC_FINGER_C2H2_2"/>
    <property type="match status" value="3"/>
</dbReference>
<sequence>MNLIIFKIMDKFSRACLESMTLYCCYHLNCGNTYTTKFNLKHHIETIHLKVKKFECVVCKKNLSSKQNLREHMHIHNGVKPFVCENCGKSYRQASQLTLHKRIHIKEGNIEIVQNNGITKIHIPDLIYSNPEKLNWEKFEIEQPQLPLLKMGNSQGTITLPSFTNLFKSNIKQS</sequence>
<feature type="domain" description="C2H2-type" evidence="6">
    <location>
        <begin position="54"/>
        <end position="81"/>
    </location>
</feature>
<dbReference type="InterPro" id="IPR036236">
    <property type="entry name" value="Znf_C2H2_sf"/>
</dbReference>
<dbReference type="SMART" id="SM00355">
    <property type="entry name" value="ZnF_C2H2"/>
    <property type="match status" value="3"/>
</dbReference>